<feature type="compositionally biased region" description="Low complexity" evidence="1">
    <location>
        <begin position="545"/>
        <end position="591"/>
    </location>
</feature>
<gene>
    <name evidence="3" type="ORF">FF011L_38320</name>
</gene>
<feature type="region of interest" description="Disordered" evidence="1">
    <location>
        <begin position="480"/>
        <end position="626"/>
    </location>
</feature>
<evidence type="ECO:0008006" key="5">
    <source>
        <dbReference type="Google" id="ProtNLM"/>
    </source>
</evidence>
<dbReference type="InterPro" id="IPR050696">
    <property type="entry name" value="FtsA/MreB"/>
</dbReference>
<feature type="compositionally biased region" description="Low complexity" evidence="1">
    <location>
        <begin position="599"/>
        <end position="620"/>
    </location>
</feature>
<evidence type="ECO:0000313" key="3">
    <source>
        <dbReference type="EMBL" id="QDS95048.1"/>
    </source>
</evidence>
<keyword evidence="2" id="KW-0472">Membrane</keyword>
<feature type="transmembrane region" description="Helical" evidence="2">
    <location>
        <begin position="313"/>
        <end position="335"/>
    </location>
</feature>
<dbReference type="OrthoDB" id="273477at2"/>
<evidence type="ECO:0000256" key="2">
    <source>
        <dbReference type="SAM" id="Phobius"/>
    </source>
</evidence>
<evidence type="ECO:0000313" key="4">
    <source>
        <dbReference type="Proteomes" id="UP000320672"/>
    </source>
</evidence>
<dbReference type="RefSeq" id="WP_145352956.1">
    <property type="nucleotide sequence ID" value="NZ_CP036262.1"/>
</dbReference>
<feature type="compositionally biased region" description="Acidic residues" evidence="1">
    <location>
        <begin position="524"/>
        <end position="544"/>
    </location>
</feature>
<dbReference type="PANTHER" id="PTHR32432:SF3">
    <property type="entry name" value="ETHANOLAMINE UTILIZATION PROTEIN EUTJ"/>
    <property type="match status" value="1"/>
</dbReference>
<dbReference type="Proteomes" id="UP000320672">
    <property type="component" value="Chromosome"/>
</dbReference>
<sequence length="626" mass="66725">MPKKIAIDWDATELRMVVGKTSANGVTVTNTVIVPIAAEEQGGFAKTLQSTCADLGLSKLPVLITIGRGKAELRPLTLPPVPDEELPDMVRFQAIRDFAAAGEKAIIDFVPVRSDSTGVEVVAAAMAPDQLNKIDKLFEVDHSTPERMALRPLAAAALFAKRQPSEGEVVLVDLLADDADIVILRGGKPVFVRSFRLPADPTGRPAALAGEVRRSVMASGSGDGNPAERRIVIWGRKEDHAEDIQQLSQRIGLQVETLDPFSLVAGEPTAHSHVGRLAPLVGLLDLDESGSPLLIDFRNPRERPAVESQRGRYLLYGTAAAAAVLIAGFGAWSSLNRRDATLRSLRTELTALEPLVKESEVAISRAERVDSFLDGNVIWLQELKRVAETVPPAEEMLLTNIAMNSPAQKGGELTLSGRVTKPSVLDKLRRTLTDEQHRVIGQGAKEEPSAAVYGWVFDDTKIVIEPDVVRSMRDIRRYEAAQNDGNETPQEPAPVEDSKPEAETETEITEAEMPAAEPATEVAEPAEPEPESAEPEPEVTEAEVPESPADTPADAKPTAPADAVPTEAAPAETTTEADAAPADAASESSADPDNREVVPDSATPAPAAESEANAADATSTPSPEAL</sequence>
<organism evidence="3 4">
    <name type="scientific">Roseimaritima multifibrata</name>
    <dbReference type="NCBI Taxonomy" id="1930274"/>
    <lineage>
        <taxon>Bacteria</taxon>
        <taxon>Pseudomonadati</taxon>
        <taxon>Planctomycetota</taxon>
        <taxon>Planctomycetia</taxon>
        <taxon>Pirellulales</taxon>
        <taxon>Pirellulaceae</taxon>
        <taxon>Roseimaritima</taxon>
    </lineage>
</organism>
<feature type="compositionally biased region" description="Low complexity" evidence="1">
    <location>
        <begin position="511"/>
        <end position="523"/>
    </location>
</feature>
<evidence type="ECO:0000256" key="1">
    <source>
        <dbReference type="SAM" id="MobiDB-lite"/>
    </source>
</evidence>
<reference evidence="3 4" key="1">
    <citation type="submission" date="2019-02" db="EMBL/GenBank/DDBJ databases">
        <title>Deep-cultivation of Planctomycetes and their phenomic and genomic characterization uncovers novel biology.</title>
        <authorList>
            <person name="Wiegand S."/>
            <person name="Jogler M."/>
            <person name="Boedeker C."/>
            <person name="Pinto D."/>
            <person name="Vollmers J."/>
            <person name="Rivas-Marin E."/>
            <person name="Kohn T."/>
            <person name="Peeters S.H."/>
            <person name="Heuer A."/>
            <person name="Rast P."/>
            <person name="Oberbeckmann S."/>
            <person name="Bunk B."/>
            <person name="Jeske O."/>
            <person name="Meyerdierks A."/>
            <person name="Storesund J.E."/>
            <person name="Kallscheuer N."/>
            <person name="Luecker S."/>
            <person name="Lage O.M."/>
            <person name="Pohl T."/>
            <person name="Merkel B.J."/>
            <person name="Hornburger P."/>
            <person name="Mueller R.-W."/>
            <person name="Bruemmer F."/>
            <person name="Labrenz M."/>
            <person name="Spormann A.M."/>
            <person name="Op den Camp H."/>
            <person name="Overmann J."/>
            <person name="Amann R."/>
            <person name="Jetten M.S.M."/>
            <person name="Mascher T."/>
            <person name="Medema M.H."/>
            <person name="Devos D.P."/>
            <person name="Kaster A.-K."/>
            <person name="Ovreas L."/>
            <person name="Rohde M."/>
            <person name="Galperin M.Y."/>
            <person name="Jogler C."/>
        </authorList>
    </citation>
    <scope>NUCLEOTIDE SEQUENCE [LARGE SCALE GENOMIC DNA]</scope>
    <source>
        <strain evidence="3 4">FF011L</strain>
    </source>
</reference>
<protein>
    <recommendedName>
        <fullName evidence="5">Competence protein A</fullName>
    </recommendedName>
</protein>
<keyword evidence="2" id="KW-1133">Transmembrane helix</keyword>
<dbReference type="EMBL" id="CP036262">
    <property type="protein sequence ID" value="QDS95048.1"/>
    <property type="molecule type" value="Genomic_DNA"/>
</dbReference>
<dbReference type="PANTHER" id="PTHR32432">
    <property type="entry name" value="CELL DIVISION PROTEIN FTSA-RELATED"/>
    <property type="match status" value="1"/>
</dbReference>
<proteinExistence type="predicted"/>
<dbReference type="Gene3D" id="3.30.420.40">
    <property type="match status" value="2"/>
</dbReference>
<keyword evidence="4" id="KW-1185">Reference proteome</keyword>
<name>A0A517MJK6_9BACT</name>
<dbReference type="AlphaFoldDB" id="A0A517MJK6"/>
<keyword evidence="2" id="KW-0812">Transmembrane</keyword>
<dbReference type="KEGG" id="rml:FF011L_38320"/>
<accession>A0A517MJK6</accession>
<dbReference type="Gene3D" id="3.30.1490.300">
    <property type="match status" value="1"/>
</dbReference>